<feature type="chain" id="PRO_5003682053" description="Phytase-like domain-containing protein" evidence="1">
    <location>
        <begin position="20"/>
        <end position="349"/>
    </location>
</feature>
<evidence type="ECO:0000313" key="3">
    <source>
        <dbReference type="EMBL" id="AFL53603.1"/>
    </source>
</evidence>
<evidence type="ECO:0000259" key="2">
    <source>
        <dbReference type="Pfam" id="PF13449"/>
    </source>
</evidence>
<name>I3XCJ7_SINF2</name>
<organism evidence="3 4">
    <name type="scientific">Sinorhizobium fredii (strain USDA 257)</name>
    <dbReference type="NCBI Taxonomy" id="1185652"/>
    <lineage>
        <taxon>Bacteria</taxon>
        <taxon>Pseudomonadati</taxon>
        <taxon>Pseudomonadota</taxon>
        <taxon>Alphaproteobacteria</taxon>
        <taxon>Hyphomicrobiales</taxon>
        <taxon>Rhizobiaceae</taxon>
        <taxon>Sinorhizobium/Ensifer group</taxon>
        <taxon>Sinorhizobium</taxon>
    </lineage>
</organism>
<dbReference type="InterPro" id="IPR027372">
    <property type="entry name" value="Phytase-like_dom"/>
</dbReference>
<feature type="domain" description="Phytase-like" evidence="2">
    <location>
        <begin position="63"/>
        <end position="314"/>
    </location>
</feature>
<gene>
    <name evidence="3" type="ORF">USDA257_c50770</name>
</gene>
<dbReference type="AlphaFoldDB" id="I3XCJ7"/>
<reference evidence="3 4" key="1">
    <citation type="journal article" date="2012" name="J. Bacteriol.">
        <title>Complete genome sequence of the broad-host-range strain Sinorhizobium fredii USDA257.</title>
        <authorList>
            <person name="Schuldes J."/>
            <person name="Rodriguez Orbegoso M."/>
            <person name="Schmeisser C."/>
            <person name="Krishnan H.B."/>
            <person name="Daniel R."/>
            <person name="Streit W.R."/>
        </authorList>
    </citation>
    <scope>NUCLEOTIDE SEQUENCE [LARGE SCALE GENOMIC DNA]</scope>
    <source>
        <strain evidence="3 4">USDA 257</strain>
    </source>
</reference>
<dbReference type="STRING" id="1185652.USDA257_c50770"/>
<dbReference type="Proteomes" id="UP000006180">
    <property type="component" value="Chromosome"/>
</dbReference>
<dbReference type="PATRIC" id="fig|1185652.3.peg.5268"/>
<dbReference type="InterPro" id="IPR014567">
    <property type="entry name" value="UCP031900"/>
</dbReference>
<protein>
    <recommendedName>
        <fullName evidence="2">Phytase-like domain-containing protein</fullName>
    </recommendedName>
</protein>
<dbReference type="Pfam" id="PF13449">
    <property type="entry name" value="Phytase-like"/>
    <property type="match status" value="1"/>
</dbReference>
<feature type="signal peptide" evidence="1">
    <location>
        <begin position="1"/>
        <end position="19"/>
    </location>
</feature>
<dbReference type="HOGENOM" id="CLU_059147_0_0_5"/>
<evidence type="ECO:0000256" key="1">
    <source>
        <dbReference type="SAM" id="SignalP"/>
    </source>
</evidence>
<dbReference type="KEGG" id="sfd:USDA257_c50770"/>
<dbReference type="PIRSF" id="PIRSF031900">
    <property type="entry name" value="UCP031900"/>
    <property type="match status" value="1"/>
</dbReference>
<proteinExistence type="predicted"/>
<dbReference type="RefSeq" id="WP_014765721.1">
    <property type="nucleotide sequence ID" value="NC_018000.1"/>
</dbReference>
<keyword evidence="1" id="KW-0732">Signal</keyword>
<accession>I3XCJ7</accession>
<evidence type="ECO:0000313" key="4">
    <source>
        <dbReference type="Proteomes" id="UP000006180"/>
    </source>
</evidence>
<sequence length="349" mass="37111">MLRTLAVLFLLASTAAAEAEAPCEIVPIRSRQISQFKVGSDATTFGRLEFIGGIEMTSPNALFGAVSAIRFRPDGESFAAVLDTGHWVEGAVVRDEAGMLQGLTDLAITAMTDGNGAAQLEKWKVDSEGLALRDGAVIVSFEQASRVDVYPDPGCAASRPIGQISLPFPVEELRSNGGLETIAIAPKDGPLSGAAVIVAERSVDTSGNLLAGILDGPMRGAFSVVRQDPYAVTDGAFLPNGDMLILERRFNFSSGLGMRIRRLAAADIRPGAVVDGEVLLEADMSYQIDNMEGLDVVSRPDGDMRVILVSDDNHSILERNLMLEFRLKDDANRTGADRNNADSSSSALN</sequence>
<dbReference type="EMBL" id="CP003563">
    <property type="protein sequence ID" value="AFL53603.1"/>
    <property type="molecule type" value="Genomic_DNA"/>
</dbReference>
<dbReference type="eggNOG" id="COG4246">
    <property type="taxonomic scope" value="Bacteria"/>
</dbReference>